<gene>
    <name evidence="1" type="ORF">CMV_001490</name>
</gene>
<dbReference type="AlphaFoldDB" id="A0A8J4RRG4"/>
<dbReference type="EMBL" id="JRKL02000093">
    <property type="protein sequence ID" value="KAF3975240.1"/>
    <property type="molecule type" value="Genomic_DNA"/>
</dbReference>
<protein>
    <submittedName>
        <fullName evidence="1">Uncharacterized protein</fullName>
    </submittedName>
</protein>
<evidence type="ECO:0000313" key="2">
    <source>
        <dbReference type="Proteomes" id="UP000737018"/>
    </source>
</evidence>
<proteinExistence type="predicted"/>
<reference evidence="1" key="1">
    <citation type="submission" date="2020-03" db="EMBL/GenBank/DDBJ databases">
        <title>Castanea mollissima Vanexum genome sequencing.</title>
        <authorList>
            <person name="Staton M."/>
        </authorList>
    </citation>
    <scope>NUCLEOTIDE SEQUENCE</scope>
    <source>
        <tissue evidence="1">Leaf</tissue>
    </source>
</reference>
<dbReference type="Proteomes" id="UP000737018">
    <property type="component" value="Unassembled WGS sequence"/>
</dbReference>
<comment type="caution">
    <text evidence="1">The sequence shown here is derived from an EMBL/GenBank/DDBJ whole genome shotgun (WGS) entry which is preliminary data.</text>
</comment>
<sequence length="71" mass="8038">MIPPALMGLSRAWVHNVFNHLDSSLVRRGDGFIIPMMNKLMKTRVIGASMGFTKLPKPVCCRINRWGENLL</sequence>
<evidence type="ECO:0000313" key="1">
    <source>
        <dbReference type="EMBL" id="KAF3975240.1"/>
    </source>
</evidence>
<accession>A0A8J4RRG4</accession>
<organism evidence="1 2">
    <name type="scientific">Castanea mollissima</name>
    <name type="common">Chinese chestnut</name>
    <dbReference type="NCBI Taxonomy" id="60419"/>
    <lineage>
        <taxon>Eukaryota</taxon>
        <taxon>Viridiplantae</taxon>
        <taxon>Streptophyta</taxon>
        <taxon>Embryophyta</taxon>
        <taxon>Tracheophyta</taxon>
        <taxon>Spermatophyta</taxon>
        <taxon>Magnoliopsida</taxon>
        <taxon>eudicotyledons</taxon>
        <taxon>Gunneridae</taxon>
        <taxon>Pentapetalae</taxon>
        <taxon>rosids</taxon>
        <taxon>fabids</taxon>
        <taxon>Fagales</taxon>
        <taxon>Fagaceae</taxon>
        <taxon>Castanea</taxon>
    </lineage>
</organism>
<name>A0A8J4RRG4_9ROSI</name>
<keyword evidence="2" id="KW-1185">Reference proteome</keyword>